<dbReference type="PROSITE" id="PS50893">
    <property type="entry name" value="ABC_TRANSPORTER_2"/>
    <property type="match status" value="1"/>
</dbReference>
<evidence type="ECO:0000256" key="3">
    <source>
        <dbReference type="ARBA" id="ARBA00022475"/>
    </source>
</evidence>
<dbReference type="Pfam" id="PF00005">
    <property type="entry name" value="ABC_tran"/>
    <property type="match status" value="1"/>
</dbReference>
<evidence type="ECO:0000256" key="10">
    <source>
        <dbReference type="ARBA" id="ARBA00038388"/>
    </source>
</evidence>
<proteinExistence type="inferred from homology"/>
<feature type="compositionally biased region" description="Low complexity" evidence="11">
    <location>
        <begin position="326"/>
        <end position="347"/>
    </location>
</feature>
<dbReference type="InterPro" id="IPR017871">
    <property type="entry name" value="ABC_transporter-like_CS"/>
</dbReference>
<keyword evidence="3" id="KW-1003">Cell membrane</keyword>
<feature type="domain" description="ABC transporter" evidence="13">
    <location>
        <begin position="4"/>
        <end position="242"/>
    </location>
</feature>
<dbReference type="InterPro" id="IPR027417">
    <property type="entry name" value="P-loop_NTPase"/>
</dbReference>
<dbReference type="InterPro" id="IPR003838">
    <property type="entry name" value="ABC3_permease_C"/>
</dbReference>
<evidence type="ECO:0000256" key="9">
    <source>
        <dbReference type="ARBA" id="ARBA00023136"/>
    </source>
</evidence>
<evidence type="ECO:0000256" key="7">
    <source>
        <dbReference type="ARBA" id="ARBA00022840"/>
    </source>
</evidence>
<dbReference type="Pfam" id="PF02687">
    <property type="entry name" value="FtsX"/>
    <property type="match status" value="1"/>
</dbReference>
<feature type="transmembrane region" description="Helical" evidence="12">
    <location>
        <begin position="562"/>
        <end position="588"/>
    </location>
</feature>
<evidence type="ECO:0000256" key="5">
    <source>
        <dbReference type="ARBA" id="ARBA00022692"/>
    </source>
</evidence>
<organism evidence="14 15">
    <name type="scientific">Lactiplantibacillus plajomi</name>
    <dbReference type="NCBI Taxonomy" id="1457217"/>
    <lineage>
        <taxon>Bacteria</taxon>
        <taxon>Bacillati</taxon>
        <taxon>Bacillota</taxon>
        <taxon>Bacilli</taxon>
        <taxon>Lactobacillales</taxon>
        <taxon>Lactobacillaceae</taxon>
        <taxon>Lactiplantibacillus</taxon>
    </lineage>
</organism>
<dbReference type="SMART" id="SM00382">
    <property type="entry name" value="AAA"/>
    <property type="match status" value="1"/>
</dbReference>
<name>A0ABV6K7G8_9LACO</name>
<keyword evidence="15" id="KW-1185">Reference proteome</keyword>
<evidence type="ECO:0000256" key="8">
    <source>
        <dbReference type="ARBA" id="ARBA00022989"/>
    </source>
</evidence>
<dbReference type="PANTHER" id="PTHR42798">
    <property type="entry name" value="LIPOPROTEIN-RELEASING SYSTEM ATP-BINDING PROTEIN LOLD"/>
    <property type="match status" value="1"/>
</dbReference>
<dbReference type="PANTHER" id="PTHR42798:SF2">
    <property type="entry name" value="ABC TRANSPORTER ATP-BINDING PROTEIN MG467-RELATED"/>
    <property type="match status" value="1"/>
</dbReference>
<evidence type="ECO:0000259" key="13">
    <source>
        <dbReference type="PROSITE" id="PS50893"/>
    </source>
</evidence>
<keyword evidence="6" id="KW-0547">Nucleotide-binding</keyword>
<evidence type="ECO:0000313" key="14">
    <source>
        <dbReference type="EMBL" id="MFC0424200.1"/>
    </source>
</evidence>
<dbReference type="Pfam" id="PF12704">
    <property type="entry name" value="MacB_PCD"/>
    <property type="match status" value="1"/>
</dbReference>
<dbReference type="InterPro" id="IPR003439">
    <property type="entry name" value="ABC_transporter-like_ATP-bd"/>
</dbReference>
<dbReference type="CDD" id="cd03255">
    <property type="entry name" value="ABC_MJ0796_LolCDE_FtsE"/>
    <property type="match status" value="1"/>
</dbReference>
<evidence type="ECO:0000313" key="15">
    <source>
        <dbReference type="Proteomes" id="UP001589855"/>
    </source>
</evidence>
<evidence type="ECO:0000256" key="11">
    <source>
        <dbReference type="SAM" id="MobiDB-lite"/>
    </source>
</evidence>
<keyword evidence="5 12" id="KW-0812">Transmembrane</keyword>
<dbReference type="PROSITE" id="PS00211">
    <property type="entry name" value="ABC_TRANSPORTER_1"/>
    <property type="match status" value="1"/>
</dbReference>
<evidence type="ECO:0000256" key="6">
    <source>
        <dbReference type="ARBA" id="ARBA00022741"/>
    </source>
</evidence>
<evidence type="ECO:0000256" key="4">
    <source>
        <dbReference type="ARBA" id="ARBA00022519"/>
    </source>
</evidence>
<dbReference type="Gene3D" id="3.40.50.300">
    <property type="entry name" value="P-loop containing nucleotide triphosphate hydrolases"/>
    <property type="match status" value="1"/>
</dbReference>
<accession>A0ABV6K7G8</accession>
<keyword evidence="4" id="KW-0997">Cell inner membrane</keyword>
<feature type="transmembrane region" description="Helical" evidence="12">
    <location>
        <begin position="261"/>
        <end position="281"/>
    </location>
</feature>
<comment type="caution">
    <text evidence="14">The sequence shown here is derived from an EMBL/GenBank/DDBJ whole genome shotgun (WGS) entry which is preliminary data.</text>
</comment>
<gene>
    <name evidence="14" type="ORF">ACFFGS_08730</name>
</gene>
<reference evidence="14 15" key="1">
    <citation type="submission" date="2024-09" db="EMBL/GenBank/DDBJ databases">
        <authorList>
            <person name="Sun Q."/>
            <person name="Mori K."/>
        </authorList>
    </citation>
    <scope>NUCLEOTIDE SEQUENCE [LARGE SCALE GENOMIC DNA]</scope>
    <source>
        <strain evidence="14 15">TBRC 4575</strain>
    </source>
</reference>
<protein>
    <submittedName>
        <fullName evidence="14">ATP-binding cassette domain-containing protein</fullName>
    </submittedName>
</protein>
<comment type="similarity">
    <text evidence="10">Belongs to the ABC transporter superfamily. Macrolide exporter (TC 3.A.1.122) family.</text>
</comment>
<sequence length="690" mass="74790">MSYLALKDIHKSYYLGKEAFPVLNGINIDFERGEFVSILGESGGGKSTLMNIIGGLDRQFEGQVLLQGTALDHHQEKRMDRYRRETIGYIYQSYNLINHLSVLDNVLISLDMTQLNRGEREQRAKDLLTRVGLSDQMKKYPNQLSGGQKQRVAVARALASDPQIIIADEPTGALDSENTAEVLKLLDQIAAEGRLVICVTHSQAVAEAGTRIIHLADGRVTDEERLRPAYPVDQDRQQIPARRLPWLVPLTTAFKHLRYTWSWNLIIIIGTAIGLFAVMLFNGLGNGLKSYINQEINDMVNPRIVTVARYQSRGKASGSQGNRKQTSSSSTSASAAGGNQQMQANAQVAGQGNAAAVTATAAKTPSFSVAQLKRLRGLKHVQSVQPIVSASNATLSLDSKDYQVSSLTTWTAANRQSTIKAGHVAGKNEIVVDKDTVAKKWSKQNWRDVVGKTVTVSFQTIDANGKAVTVKRQLTVAGVTQGTNGSGATAVSYATMKAMRAVNNLKTEPTTVAVKADKRQNNGSVTKKINRLKTNKQRQFNAVSIASILDTVNTYVNLATTILAAIAGISLLVSALMIIVTMFMSVSARKKEIGILRALGESRSDIRRLFTGESLIIGIISATLATGIAYGVGAVLNTQLYKIANYNLIAIHVDNVVMTFIIALIIALLAAILPAWRAARLNPIDALAAD</sequence>
<dbReference type="Proteomes" id="UP001589855">
    <property type="component" value="Unassembled WGS sequence"/>
</dbReference>
<dbReference type="GO" id="GO:0005524">
    <property type="term" value="F:ATP binding"/>
    <property type="evidence" value="ECO:0007669"/>
    <property type="project" value="UniProtKB-KW"/>
</dbReference>
<evidence type="ECO:0000256" key="1">
    <source>
        <dbReference type="ARBA" id="ARBA00004429"/>
    </source>
</evidence>
<keyword evidence="7 14" id="KW-0067">ATP-binding</keyword>
<feature type="region of interest" description="Disordered" evidence="11">
    <location>
        <begin position="312"/>
        <end position="347"/>
    </location>
</feature>
<dbReference type="InterPro" id="IPR017911">
    <property type="entry name" value="MacB-like_ATP-bd"/>
</dbReference>
<dbReference type="SUPFAM" id="SSF52540">
    <property type="entry name" value="P-loop containing nucleoside triphosphate hydrolases"/>
    <property type="match status" value="1"/>
</dbReference>
<feature type="transmembrane region" description="Helical" evidence="12">
    <location>
        <begin position="656"/>
        <end position="676"/>
    </location>
</feature>
<keyword evidence="2" id="KW-0813">Transport</keyword>
<dbReference type="InterPro" id="IPR003593">
    <property type="entry name" value="AAA+_ATPase"/>
</dbReference>
<dbReference type="RefSeq" id="WP_137645200.1">
    <property type="nucleotide sequence ID" value="NZ_BAABRM010000014.1"/>
</dbReference>
<keyword evidence="9 12" id="KW-0472">Membrane</keyword>
<comment type="subcellular location">
    <subcellularLocation>
        <location evidence="1">Cell inner membrane</location>
        <topology evidence="1">Multi-pass membrane protein</topology>
    </subcellularLocation>
</comment>
<evidence type="ECO:0000256" key="12">
    <source>
        <dbReference type="SAM" id="Phobius"/>
    </source>
</evidence>
<feature type="transmembrane region" description="Helical" evidence="12">
    <location>
        <begin position="609"/>
        <end position="636"/>
    </location>
</feature>
<evidence type="ECO:0000256" key="2">
    <source>
        <dbReference type="ARBA" id="ARBA00022448"/>
    </source>
</evidence>
<keyword evidence="8 12" id="KW-1133">Transmembrane helix</keyword>
<dbReference type="EMBL" id="JBHLUK010000068">
    <property type="protein sequence ID" value="MFC0424200.1"/>
    <property type="molecule type" value="Genomic_DNA"/>
</dbReference>
<dbReference type="InterPro" id="IPR025857">
    <property type="entry name" value="MacB_PCD"/>
</dbReference>